<evidence type="ECO:0000313" key="13">
    <source>
        <dbReference type="EMBL" id="PWJ80162.1"/>
    </source>
</evidence>
<dbReference type="EC" id="3.6.4.-" evidence="9 10"/>
<evidence type="ECO:0000313" key="14">
    <source>
        <dbReference type="Proteomes" id="UP000245396"/>
    </source>
</evidence>
<dbReference type="InterPro" id="IPR000194">
    <property type="entry name" value="ATPase_F1/V1/A1_a/bsu_nucl-bd"/>
</dbReference>
<dbReference type="InterPro" id="IPR011129">
    <property type="entry name" value="CSD"/>
</dbReference>
<dbReference type="HAMAP" id="MF_01884">
    <property type="entry name" value="Rho"/>
    <property type="match status" value="1"/>
</dbReference>
<dbReference type="GO" id="GO:0003723">
    <property type="term" value="F:RNA binding"/>
    <property type="evidence" value="ECO:0007669"/>
    <property type="project" value="UniProtKB-UniRule"/>
</dbReference>
<dbReference type="Gene3D" id="2.40.50.140">
    <property type="entry name" value="Nucleic acid-binding proteins"/>
    <property type="match status" value="1"/>
</dbReference>
<dbReference type="GO" id="GO:0008186">
    <property type="term" value="F:ATP-dependent activity, acting on RNA"/>
    <property type="evidence" value="ECO:0007669"/>
    <property type="project" value="UniProtKB-UniRule"/>
</dbReference>
<dbReference type="SMART" id="SM00382">
    <property type="entry name" value="AAA"/>
    <property type="match status" value="1"/>
</dbReference>
<comment type="similarity">
    <text evidence="9 11">Belongs to the Rho family.</text>
</comment>
<keyword evidence="2 9" id="KW-0547">Nucleotide-binding</keyword>
<dbReference type="SUPFAM" id="SSF68912">
    <property type="entry name" value="Rho N-terminal domain-like"/>
    <property type="match status" value="1"/>
</dbReference>
<dbReference type="InterPro" id="IPR011113">
    <property type="entry name" value="Rho_RNA-bd"/>
</dbReference>
<evidence type="ECO:0000256" key="7">
    <source>
        <dbReference type="ARBA" id="ARBA00023015"/>
    </source>
</evidence>
<keyword evidence="6 9" id="KW-0694">RNA-binding</keyword>
<dbReference type="GO" id="GO:0006353">
    <property type="term" value="P:DNA-templated transcription termination"/>
    <property type="evidence" value="ECO:0007669"/>
    <property type="project" value="UniProtKB-UniRule"/>
</dbReference>
<feature type="binding site" evidence="9">
    <location>
        <begin position="172"/>
        <end position="177"/>
    </location>
    <ligand>
        <name>ATP</name>
        <dbReference type="ChEBI" id="CHEBI:30616"/>
    </ligand>
</feature>
<keyword evidence="14" id="KW-1185">Reference proteome</keyword>
<dbReference type="SUPFAM" id="SSF50249">
    <property type="entry name" value="Nucleic acid-binding proteins"/>
    <property type="match status" value="1"/>
</dbReference>
<dbReference type="FunFam" id="3.40.50.300:FF:000072">
    <property type="entry name" value="Transcription termination factor Rho"/>
    <property type="match status" value="1"/>
</dbReference>
<dbReference type="InterPro" id="IPR012340">
    <property type="entry name" value="NA-bd_OB-fold"/>
</dbReference>
<evidence type="ECO:0000256" key="8">
    <source>
        <dbReference type="ARBA" id="ARBA00023163"/>
    </source>
</evidence>
<dbReference type="InterPro" id="IPR004665">
    <property type="entry name" value="Term_rho"/>
</dbReference>
<reference evidence="13 14" key="1">
    <citation type="submission" date="2018-05" db="EMBL/GenBank/DDBJ databases">
        <title>Genomic Encyclopedia of Type Strains, Phase IV (KMG-IV): sequencing the most valuable type-strain genomes for metagenomic binning, comparative biology and taxonomic classification.</title>
        <authorList>
            <person name="Goeker M."/>
        </authorList>
    </citation>
    <scope>NUCLEOTIDE SEQUENCE [LARGE SCALE GENOMIC DNA]</scope>
    <source>
        <strain evidence="13 14">DSM 6986</strain>
    </source>
</reference>
<evidence type="ECO:0000256" key="1">
    <source>
        <dbReference type="ARBA" id="ARBA00022472"/>
    </source>
</evidence>
<dbReference type="GO" id="GO:0004386">
    <property type="term" value="F:helicase activity"/>
    <property type="evidence" value="ECO:0007669"/>
    <property type="project" value="UniProtKB-UniRule"/>
</dbReference>
<keyword evidence="3 9" id="KW-0378">Hydrolase</keyword>
<feature type="binding site" evidence="9">
    <location>
        <begin position="184"/>
        <end position="189"/>
    </location>
    <ligand>
        <name>ATP</name>
        <dbReference type="ChEBI" id="CHEBI:30616"/>
    </ligand>
</feature>
<dbReference type="GO" id="GO:0016787">
    <property type="term" value="F:hydrolase activity"/>
    <property type="evidence" value="ECO:0007669"/>
    <property type="project" value="UniProtKB-KW"/>
</dbReference>
<dbReference type="EMBL" id="QGGG01000013">
    <property type="protein sequence ID" value="PWJ80162.1"/>
    <property type="molecule type" value="Genomic_DNA"/>
</dbReference>
<dbReference type="SMART" id="SM00357">
    <property type="entry name" value="CSP"/>
    <property type="match status" value="1"/>
</dbReference>
<dbReference type="NCBIfam" id="TIGR00767">
    <property type="entry name" value="rho"/>
    <property type="match status" value="1"/>
</dbReference>
<evidence type="ECO:0000256" key="3">
    <source>
        <dbReference type="ARBA" id="ARBA00022801"/>
    </source>
</evidence>
<gene>
    <name evidence="9" type="primary">rho</name>
    <name evidence="13" type="ORF">C7441_11389</name>
</gene>
<evidence type="ECO:0000256" key="11">
    <source>
        <dbReference type="PROSITE-ProRule" id="PRU01203"/>
    </source>
</evidence>
<dbReference type="Gene3D" id="3.40.50.300">
    <property type="entry name" value="P-loop containing nucleotide triphosphate hydrolases"/>
    <property type="match status" value="1"/>
</dbReference>
<dbReference type="PANTHER" id="PTHR46425">
    <property type="entry name" value="TRANSCRIPTION TERMINATION FACTOR RHO"/>
    <property type="match status" value="1"/>
</dbReference>
<keyword evidence="1 9" id="KW-0806">Transcription termination</keyword>
<comment type="caution">
    <text evidence="13">The sequence shown here is derived from an EMBL/GenBank/DDBJ whole genome shotgun (WGS) entry which is preliminary data.</text>
</comment>
<keyword evidence="4 9" id="KW-0347">Helicase</keyword>
<evidence type="ECO:0000256" key="10">
    <source>
        <dbReference type="NCBIfam" id="TIGR00767"/>
    </source>
</evidence>
<evidence type="ECO:0000256" key="6">
    <source>
        <dbReference type="ARBA" id="ARBA00022884"/>
    </source>
</evidence>
<keyword evidence="7 9" id="KW-0805">Transcription regulation</keyword>
<dbReference type="CDD" id="cd01128">
    <property type="entry name" value="rho_factor_C"/>
    <property type="match status" value="1"/>
</dbReference>
<dbReference type="PROSITE" id="PS51856">
    <property type="entry name" value="RHO_RNA_BD"/>
    <property type="match status" value="1"/>
</dbReference>
<dbReference type="CDD" id="cd04459">
    <property type="entry name" value="Rho_CSD"/>
    <property type="match status" value="1"/>
</dbReference>
<keyword evidence="8 9" id="KW-0804">Transcription</keyword>
<dbReference type="GO" id="GO:0005829">
    <property type="term" value="C:cytosol"/>
    <property type="evidence" value="ECO:0007669"/>
    <property type="project" value="UniProtKB-ARBA"/>
</dbReference>
<keyword evidence="5 9" id="KW-0067">ATP-binding</keyword>
<sequence>MQEMKLQEFKNKKPTDLVAFAESLEVENASVMRKQELMFAILKKLAAQDVEIIGDGVVEVLQDGFGFLRSANANYLPGPDDIYISPSQIRRFSLKTGDTVEGPIRSPKEGERYFALLKVNTINFDDPEKIRHKIHFDNLTPLYPNERLKMEVDNPTTKDISPRVIDLVAPLGKGQRGLIVAPPRTGKTVLLQNIAHSITTNHPECYLIVLLIDERPEEVTDMQRSVKGEVVSSTFDEPAARHVQVAEMVIEKAKRLVEHGRDVVILLDSITRLGRAYNTVVPSSGKVLTGGVDANALQRPKRFFGAARNIEEGGSLTIIATALIDTGSRMDAVIFEEFKGTGNSEIVLDRKVADKRIFPAMDILKSGTRKEDLLVPRQDLQKIFVLRRILAPMGTTDAIEFLIDKLKQTKTNSDFFDSMNT</sequence>
<dbReference type="InterPro" id="IPR027417">
    <property type="entry name" value="P-loop_NTPase"/>
</dbReference>
<dbReference type="RefSeq" id="WP_109613993.1">
    <property type="nucleotide sequence ID" value="NZ_QGGG01000013.1"/>
</dbReference>
<dbReference type="InterPro" id="IPR041703">
    <property type="entry name" value="Rho_factor_ATP-bd"/>
</dbReference>
<evidence type="ECO:0000259" key="12">
    <source>
        <dbReference type="PROSITE" id="PS51856"/>
    </source>
</evidence>
<dbReference type="Proteomes" id="UP000245396">
    <property type="component" value="Unassembled WGS sequence"/>
</dbReference>
<evidence type="ECO:0000256" key="9">
    <source>
        <dbReference type="HAMAP-Rule" id="MF_01884"/>
    </source>
</evidence>
<dbReference type="InterPro" id="IPR011112">
    <property type="entry name" value="Rho-like_N"/>
</dbReference>
<comment type="function">
    <text evidence="9">Facilitates transcription termination by a mechanism that involves Rho binding to the nascent RNA, activation of Rho's RNA-dependent ATPase activity, and release of the mRNA from the DNA template.</text>
</comment>
<feature type="domain" description="Rho RNA-BD" evidence="12">
    <location>
        <begin position="51"/>
        <end position="126"/>
    </location>
</feature>
<dbReference type="PANTHER" id="PTHR46425:SF1">
    <property type="entry name" value="TRANSCRIPTION TERMINATION FACTOR RHO"/>
    <property type="match status" value="1"/>
</dbReference>
<evidence type="ECO:0000256" key="4">
    <source>
        <dbReference type="ARBA" id="ARBA00022806"/>
    </source>
</evidence>
<dbReference type="Pfam" id="PF00006">
    <property type="entry name" value="ATP-synt_ab"/>
    <property type="match status" value="1"/>
</dbReference>
<protein>
    <recommendedName>
        <fullName evidence="9 10">Transcription termination factor Rho</fullName>
        <ecNumber evidence="9 10">3.6.4.-</ecNumber>
    </recommendedName>
    <alternativeName>
        <fullName evidence="9">ATP-dependent helicase Rho</fullName>
    </alternativeName>
</protein>
<dbReference type="FunFam" id="2.40.50.140:FF:000010">
    <property type="entry name" value="Transcription termination factor Rho"/>
    <property type="match status" value="1"/>
</dbReference>
<dbReference type="Pfam" id="PF07497">
    <property type="entry name" value="Rho_RNA_bind"/>
    <property type="match status" value="1"/>
</dbReference>
<dbReference type="Pfam" id="PF07498">
    <property type="entry name" value="Rho_N"/>
    <property type="match status" value="1"/>
</dbReference>
<dbReference type="InterPro" id="IPR003593">
    <property type="entry name" value="AAA+_ATPase"/>
</dbReference>
<dbReference type="NCBIfam" id="NF006886">
    <property type="entry name" value="PRK09376.1"/>
    <property type="match status" value="1"/>
</dbReference>
<feature type="binding site" evidence="9">
    <location>
        <position position="215"/>
    </location>
    <ligand>
        <name>ATP</name>
        <dbReference type="ChEBI" id="CHEBI:30616"/>
    </ligand>
</feature>
<proteinExistence type="inferred from homology"/>
<dbReference type="OrthoDB" id="9805197at2"/>
<dbReference type="SMART" id="SM00959">
    <property type="entry name" value="Rho_N"/>
    <property type="match status" value="1"/>
</dbReference>
<dbReference type="SUPFAM" id="SSF52540">
    <property type="entry name" value="P-loop containing nucleoside triphosphate hydrolases"/>
    <property type="match status" value="1"/>
</dbReference>
<dbReference type="GO" id="GO:0005524">
    <property type="term" value="F:ATP binding"/>
    <property type="evidence" value="ECO:0007669"/>
    <property type="project" value="UniProtKB-UniRule"/>
</dbReference>
<name>A0A316BZE4_PSESE</name>
<dbReference type="AlphaFoldDB" id="A0A316BZE4"/>
<dbReference type="STRING" id="1192868.GCA_000304395_01212"/>
<dbReference type="InterPro" id="IPR036269">
    <property type="entry name" value="Rho_N_sf"/>
</dbReference>
<accession>A0A316BZE4</accession>
<comment type="subunit">
    <text evidence="9">Homohexamer. The homohexamer assembles into an open ring structure.</text>
</comment>
<evidence type="ECO:0000256" key="2">
    <source>
        <dbReference type="ARBA" id="ARBA00022741"/>
    </source>
</evidence>
<comment type="caution">
    <text evidence="9">Lacks conserved residue(s) required for the propagation of feature annotation.</text>
</comment>
<evidence type="ECO:0000256" key="5">
    <source>
        <dbReference type="ARBA" id="ARBA00022840"/>
    </source>
</evidence>
<organism evidence="13 14">
    <name type="scientific">Pseudaminobacter salicylatoxidans</name>
    <dbReference type="NCBI Taxonomy" id="93369"/>
    <lineage>
        <taxon>Bacteria</taxon>
        <taxon>Pseudomonadati</taxon>
        <taxon>Pseudomonadota</taxon>
        <taxon>Alphaproteobacteria</taxon>
        <taxon>Hyphomicrobiales</taxon>
        <taxon>Phyllobacteriaceae</taxon>
        <taxon>Pseudaminobacter</taxon>
    </lineage>
</organism>